<evidence type="ECO:0000313" key="2">
    <source>
        <dbReference type="Proteomes" id="UP000001817"/>
    </source>
</evidence>
<dbReference type="KEGG" id="bxe:Bxe_B2897"/>
<dbReference type="Proteomes" id="UP000001817">
    <property type="component" value="Chromosome 2"/>
</dbReference>
<keyword evidence="2" id="KW-1185">Reference proteome</keyword>
<evidence type="ECO:0000313" key="1">
    <source>
        <dbReference type="EMBL" id="ABE33098.1"/>
    </source>
</evidence>
<protein>
    <submittedName>
        <fullName evidence="1">Uncharacterized protein</fullName>
    </submittedName>
</protein>
<sequence>MSNKGLRVFSEAVPCSAATHRQPLCTMLFPRSSGFDFAAIRWPDACRNALFAGARIVQRLPGAVRMCHPAPTRLYRFPAWRSCRNAPLGLGRLRGSPRTVISAVFHNASLNAHIEWRFP</sequence>
<name>Q13S41_PARXL</name>
<accession>Q13S41</accession>
<proteinExistence type="predicted"/>
<dbReference type="EMBL" id="CP000271">
    <property type="protein sequence ID" value="ABE33098.1"/>
    <property type="molecule type" value="Genomic_DNA"/>
</dbReference>
<dbReference type="STRING" id="266265.Bxe_B2897"/>
<gene>
    <name evidence="1" type="ORF">Bxe_B2897</name>
</gene>
<reference evidence="1 2" key="1">
    <citation type="journal article" date="2006" name="Proc. Natl. Acad. Sci. U.S.A.">
        <title>Burkholderia xenovorans LB400 harbors a multi-replicon, 9.73-Mbp genome shaped for versatility.</title>
        <authorList>
            <person name="Chain P.S."/>
            <person name="Denef V.J."/>
            <person name="Konstantinidis K.T."/>
            <person name="Vergez L.M."/>
            <person name="Agullo L."/>
            <person name="Reyes V.L."/>
            <person name="Hauser L."/>
            <person name="Cordova M."/>
            <person name="Gomez L."/>
            <person name="Gonzalez M."/>
            <person name="Land M."/>
            <person name="Lao V."/>
            <person name="Larimer F."/>
            <person name="LiPuma J.J."/>
            <person name="Mahenthiralingam E."/>
            <person name="Malfatti S.A."/>
            <person name="Marx C.J."/>
            <person name="Parnell J.J."/>
            <person name="Ramette A."/>
            <person name="Richardson P."/>
            <person name="Seeger M."/>
            <person name="Smith D."/>
            <person name="Spilker T."/>
            <person name="Sul W.J."/>
            <person name="Tsoi T.V."/>
            <person name="Ulrich L.E."/>
            <person name="Zhulin I.B."/>
            <person name="Tiedje J.M."/>
        </authorList>
    </citation>
    <scope>NUCLEOTIDE SEQUENCE [LARGE SCALE GENOMIC DNA]</scope>
    <source>
        <strain evidence="1 2">LB400</strain>
    </source>
</reference>
<dbReference type="AlphaFoldDB" id="Q13S41"/>
<organism evidence="1 2">
    <name type="scientific">Paraburkholderia xenovorans (strain LB400)</name>
    <dbReference type="NCBI Taxonomy" id="266265"/>
    <lineage>
        <taxon>Bacteria</taxon>
        <taxon>Pseudomonadati</taxon>
        <taxon>Pseudomonadota</taxon>
        <taxon>Betaproteobacteria</taxon>
        <taxon>Burkholderiales</taxon>
        <taxon>Burkholderiaceae</taxon>
        <taxon>Paraburkholderia</taxon>
    </lineage>
</organism>